<keyword evidence="5" id="KW-1185">Reference proteome</keyword>
<keyword evidence="2" id="KW-1133">Transmembrane helix</keyword>
<evidence type="ECO:0000313" key="5">
    <source>
        <dbReference type="Proteomes" id="UP000245124"/>
    </source>
</evidence>
<organism evidence="4 5">
    <name type="scientific">Nostoc commune NIES-4072</name>
    <dbReference type="NCBI Taxonomy" id="2005467"/>
    <lineage>
        <taxon>Bacteria</taxon>
        <taxon>Bacillati</taxon>
        <taxon>Cyanobacteriota</taxon>
        <taxon>Cyanophyceae</taxon>
        <taxon>Nostocales</taxon>
        <taxon>Nostocaceae</taxon>
        <taxon>Nostoc</taxon>
    </lineage>
</organism>
<accession>A0A2R5FPH2</accession>
<dbReference type="Gene3D" id="3.60.21.10">
    <property type="match status" value="1"/>
</dbReference>
<evidence type="ECO:0000313" key="4">
    <source>
        <dbReference type="EMBL" id="GBG20662.1"/>
    </source>
</evidence>
<evidence type="ECO:0000256" key="1">
    <source>
        <dbReference type="ARBA" id="ARBA00005662"/>
    </source>
</evidence>
<dbReference type="AlphaFoldDB" id="A0A2R5FPH2"/>
<gene>
    <name evidence="4" type="ORF">NIES4072_43430</name>
</gene>
<dbReference type="PANTHER" id="PTHR33393:SF11">
    <property type="entry name" value="POLYGLUTAMINE SYNTHESIS ACCESSORY PROTEIN RV0574C-RELATED"/>
    <property type="match status" value="1"/>
</dbReference>
<dbReference type="EMBL" id="BDUD01000001">
    <property type="protein sequence ID" value="GBG20662.1"/>
    <property type="molecule type" value="Genomic_DNA"/>
</dbReference>
<dbReference type="Proteomes" id="UP000245124">
    <property type="component" value="Unassembled WGS sequence"/>
</dbReference>
<dbReference type="CDD" id="cd07381">
    <property type="entry name" value="MPP_CapA"/>
    <property type="match status" value="1"/>
</dbReference>
<dbReference type="Pfam" id="PF09587">
    <property type="entry name" value="PGA_cap"/>
    <property type="match status" value="1"/>
</dbReference>
<dbReference type="PANTHER" id="PTHR33393">
    <property type="entry name" value="POLYGLUTAMINE SYNTHESIS ACCESSORY PROTEIN RV0574C-RELATED"/>
    <property type="match status" value="1"/>
</dbReference>
<comment type="similarity">
    <text evidence="1">Belongs to the CapA family.</text>
</comment>
<proteinExistence type="inferred from homology"/>
<evidence type="ECO:0000259" key="3">
    <source>
        <dbReference type="SMART" id="SM00854"/>
    </source>
</evidence>
<dbReference type="OrthoDB" id="9810906at2"/>
<dbReference type="InterPro" id="IPR029052">
    <property type="entry name" value="Metallo-depent_PP-like"/>
</dbReference>
<dbReference type="SMART" id="SM00854">
    <property type="entry name" value="PGA_cap"/>
    <property type="match status" value="1"/>
</dbReference>
<evidence type="ECO:0000256" key="2">
    <source>
        <dbReference type="SAM" id="Phobius"/>
    </source>
</evidence>
<comment type="caution">
    <text evidence="4">The sequence shown here is derived from an EMBL/GenBank/DDBJ whole genome shotgun (WGS) entry which is preliminary data.</text>
</comment>
<dbReference type="InterPro" id="IPR019079">
    <property type="entry name" value="Capsule_synth_CapA"/>
</dbReference>
<reference evidence="4 5" key="1">
    <citation type="submission" date="2017-06" db="EMBL/GenBank/DDBJ databases">
        <title>Genome sequencing of cyanobaciteial culture collection at National Institute for Environmental Studies (NIES).</title>
        <authorList>
            <person name="Hirose Y."/>
            <person name="Shimura Y."/>
            <person name="Fujisawa T."/>
            <person name="Nakamura Y."/>
            <person name="Kawachi M."/>
        </authorList>
    </citation>
    <scope>NUCLEOTIDE SEQUENCE [LARGE SCALE GENOMIC DNA]</scope>
    <source>
        <strain evidence="4 5">NIES-4072</strain>
    </source>
</reference>
<dbReference type="InterPro" id="IPR052169">
    <property type="entry name" value="CW_Biosynth-Accessory"/>
</dbReference>
<keyword evidence="2" id="KW-0472">Membrane</keyword>
<dbReference type="SUPFAM" id="SSF56300">
    <property type="entry name" value="Metallo-dependent phosphatases"/>
    <property type="match status" value="1"/>
</dbReference>
<feature type="domain" description="Capsule synthesis protein CapA" evidence="3">
    <location>
        <begin position="68"/>
        <end position="308"/>
    </location>
</feature>
<keyword evidence="2" id="KW-0812">Transmembrane</keyword>
<sequence>MANRRMGKVPSFIVISVCLYLGISIGVVIRLGQSQRLNAATTPTEPVSLPLPITPSTTEGQTFQKTITIKAVGDIIPGTNFPNYRLPRFRDQLLPKSVRTHLQGSDILFGNFESSLTNYPYTAKDISRGQIFAFRSPPGYARLFAEAGFNVFNMANNHAMDFGPVGFKDTKKNLEAVGIATLGHKNQILYLEANNIPVAMVGFSPYEMYNSINNLGAAQALVAKARNKANIVIVSMHAGAEGTGALHVKNQTEFFYGENRGNSIKFARNMIDAGADLVLGHGPHVPRAMEIYKGKIIAYSLGNFLGYRTLSTNAQTGDSMILEVKLNSAGNLVSSKIIPVRMNGQGIPQIDRYFRTVKLMRFLNTQAFPKNPVKINKKGEVVVQKNKSDNSVNVEKPTNNLTSSRPLRAKIQSIYHKKREI</sequence>
<feature type="transmembrane region" description="Helical" evidence="2">
    <location>
        <begin position="12"/>
        <end position="32"/>
    </location>
</feature>
<protein>
    <submittedName>
        <fullName evidence="4">Putative poly-gamma-glutamate biosynthesis protein</fullName>
    </submittedName>
</protein>
<name>A0A2R5FPH2_NOSCO</name>